<reference evidence="2" key="1">
    <citation type="submission" date="2022-06" db="EMBL/GenBank/DDBJ databases">
        <authorList>
            <person name="Berger JAMES D."/>
            <person name="Berger JAMES D."/>
        </authorList>
    </citation>
    <scope>NUCLEOTIDE SEQUENCE [LARGE SCALE GENOMIC DNA]</scope>
</reference>
<feature type="compositionally biased region" description="Polar residues" evidence="1">
    <location>
        <begin position="197"/>
        <end position="206"/>
    </location>
</feature>
<dbReference type="AlphaFoldDB" id="A0AA85FYC0"/>
<reference evidence="3" key="2">
    <citation type="submission" date="2023-11" db="UniProtKB">
        <authorList>
            <consortium name="WormBaseParasite"/>
        </authorList>
    </citation>
    <scope>IDENTIFICATION</scope>
</reference>
<accession>A0AA85FYC0</accession>
<feature type="region of interest" description="Disordered" evidence="1">
    <location>
        <begin position="192"/>
        <end position="228"/>
    </location>
</feature>
<sequence length="253" mass="29616">MVFKGKETCNYHFKESMSEETGNEDVLQEETVKNDNVDNNDDVNELTDNSGNDIEEIVRTFINNTLDKFIEINSKRNSIISTSSKLNRSNDENGMDLLRKEVQSVRHNVEKLDKHLKLHLTQQTNCEEKLSTLVVKLNEFENTSKPTLKQNRASFDCQDTKRKTERDLIEKNSVGTSMDDLIKTEEMNSLIKRRQSQTKSLSNNKNGTRKLSHEYVDNNNHNRTNNEEDEWYTRQLEEIQHLTINEILQRILH</sequence>
<dbReference type="Proteomes" id="UP000050792">
    <property type="component" value="Unassembled WGS sequence"/>
</dbReference>
<evidence type="ECO:0000313" key="2">
    <source>
        <dbReference type="Proteomes" id="UP000050792"/>
    </source>
</evidence>
<evidence type="ECO:0000256" key="1">
    <source>
        <dbReference type="SAM" id="MobiDB-lite"/>
    </source>
</evidence>
<dbReference type="WBParaSite" id="SRDH1_66900.1">
    <property type="protein sequence ID" value="SRDH1_66900.1"/>
    <property type="gene ID" value="SRDH1_66900"/>
</dbReference>
<keyword evidence="2" id="KW-1185">Reference proteome</keyword>
<name>A0AA85FYC0_9TREM</name>
<proteinExistence type="predicted"/>
<organism evidence="2 3">
    <name type="scientific">Schistosoma rodhaini</name>
    <dbReference type="NCBI Taxonomy" id="6188"/>
    <lineage>
        <taxon>Eukaryota</taxon>
        <taxon>Metazoa</taxon>
        <taxon>Spiralia</taxon>
        <taxon>Lophotrochozoa</taxon>
        <taxon>Platyhelminthes</taxon>
        <taxon>Trematoda</taxon>
        <taxon>Digenea</taxon>
        <taxon>Strigeidida</taxon>
        <taxon>Schistosomatoidea</taxon>
        <taxon>Schistosomatidae</taxon>
        <taxon>Schistosoma</taxon>
    </lineage>
</organism>
<protein>
    <submittedName>
        <fullName evidence="3">Spindle and centriole-associated protein 1</fullName>
    </submittedName>
</protein>
<evidence type="ECO:0000313" key="3">
    <source>
        <dbReference type="WBParaSite" id="SRDH1_66900.1"/>
    </source>
</evidence>